<dbReference type="InterPro" id="IPR036179">
    <property type="entry name" value="Ig-like_dom_sf"/>
</dbReference>
<feature type="domain" description="Ig-like" evidence="8">
    <location>
        <begin position="87"/>
        <end position="152"/>
    </location>
</feature>
<evidence type="ECO:0000256" key="3">
    <source>
        <dbReference type="ARBA" id="ARBA00022737"/>
    </source>
</evidence>
<reference evidence="9" key="1">
    <citation type="submission" date="2021-03" db="EMBL/GenBank/DDBJ databases">
        <authorList>
            <person name="Bekaert M."/>
        </authorList>
    </citation>
    <scope>NUCLEOTIDE SEQUENCE</scope>
</reference>
<dbReference type="AlphaFoldDB" id="A0A8S3SL19"/>
<evidence type="ECO:0000313" key="10">
    <source>
        <dbReference type="Proteomes" id="UP000683360"/>
    </source>
</evidence>
<evidence type="ECO:0000313" key="9">
    <source>
        <dbReference type="EMBL" id="CAG2222397.1"/>
    </source>
</evidence>
<feature type="disulfide bond" evidence="6">
    <location>
        <begin position="69"/>
        <end position="78"/>
    </location>
</feature>
<dbReference type="PANTHER" id="PTHR12916:SF4">
    <property type="entry name" value="UNINFLATABLE, ISOFORM C"/>
    <property type="match status" value="1"/>
</dbReference>
<dbReference type="PROSITE" id="PS00022">
    <property type="entry name" value="EGF_1"/>
    <property type="match status" value="1"/>
</dbReference>
<dbReference type="OrthoDB" id="6162260at2759"/>
<feature type="domain" description="EGF-like" evidence="7">
    <location>
        <begin position="43"/>
        <end position="79"/>
    </location>
</feature>
<accession>A0A8S3SL19</accession>
<dbReference type="SMART" id="SM00179">
    <property type="entry name" value="EGF_CA"/>
    <property type="match status" value="1"/>
</dbReference>
<dbReference type="InterPro" id="IPR013783">
    <property type="entry name" value="Ig-like_fold"/>
</dbReference>
<keyword evidence="5" id="KW-0325">Glycoprotein</keyword>
<dbReference type="PROSITE" id="PS00010">
    <property type="entry name" value="ASX_HYDROXYL"/>
    <property type="match status" value="1"/>
</dbReference>
<proteinExistence type="predicted"/>
<gene>
    <name evidence="9" type="ORF">MEDL_35735</name>
</gene>
<dbReference type="PROSITE" id="PS50026">
    <property type="entry name" value="EGF_3"/>
    <property type="match status" value="1"/>
</dbReference>
<dbReference type="SMART" id="SM00181">
    <property type="entry name" value="EGF"/>
    <property type="match status" value="1"/>
</dbReference>
<keyword evidence="3" id="KW-0677">Repeat</keyword>
<dbReference type="FunFam" id="2.10.25.10:FF:000122">
    <property type="entry name" value="Protein crumbs homolog 2"/>
    <property type="match status" value="1"/>
</dbReference>
<dbReference type="Proteomes" id="UP000683360">
    <property type="component" value="Unassembled WGS sequence"/>
</dbReference>
<evidence type="ECO:0000256" key="5">
    <source>
        <dbReference type="ARBA" id="ARBA00023180"/>
    </source>
</evidence>
<dbReference type="InterPro" id="IPR000152">
    <property type="entry name" value="EGF-type_Asp/Asn_hydroxyl_site"/>
</dbReference>
<comment type="caution">
    <text evidence="6">Lacks conserved residue(s) required for the propagation of feature annotation.</text>
</comment>
<dbReference type="PROSITE" id="PS01186">
    <property type="entry name" value="EGF_2"/>
    <property type="match status" value="1"/>
</dbReference>
<dbReference type="PRINTS" id="PR00010">
    <property type="entry name" value="EGFBLOOD"/>
</dbReference>
<dbReference type="GO" id="GO:0005509">
    <property type="term" value="F:calcium ion binding"/>
    <property type="evidence" value="ECO:0007669"/>
    <property type="project" value="InterPro"/>
</dbReference>
<evidence type="ECO:0000256" key="2">
    <source>
        <dbReference type="ARBA" id="ARBA00022729"/>
    </source>
</evidence>
<dbReference type="SUPFAM" id="SSF48726">
    <property type="entry name" value="Immunoglobulin"/>
    <property type="match status" value="1"/>
</dbReference>
<keyword evidence="2" id="KW-0732">Signal</keyword>
<keyword evidence="10" id="KW-1185">Reference proteome</keyword>
<dbReference type="InterPro" id="IPR007110">
    <property type="entry name" value="Ig-like_dom"/>
</dbReference>
<evidence type="ECO:0000259" key="7">
    <source>
        <dbReference type="PROSITE" id="PS50026"/>
    </source>
</evidence>
<dbReference type="CDD" id="cd00054">
    <property type="entry name" value="EGF_CA"/>
    <property type="match status" value="1"/>
</dbReference>
<evidence type="ECO:0000256" key="6">
    <source>
        <dbReference type="PROSITE-ProRule" id="PRU00076"/>
    </source>
</evidence>
<keyword evidence="4 6" id="KW-1015">Disulfide bond</keyword>
<keyword evidence="1 6" id="KW-0245">EGF-like domain</keyword>
<dbReference type="InterPro" id="IPR000742">
    <property type="entry name" value="EGF"/>
</dbReference>
<dbReference type="SUPFAM" id="SSF57196">
    <property type="entry name" value="EGF/Laminin"/>
    <property type="match status" value="1"/>
</dbReference>
<evidence type="ECO:0000256" key="4">
    <source>
        <dbReference type="ARBA" id="ARBA00023157"/>
    </source>
</evidence>
<dbReference type="EMBL" id="CAJPWZ010001750">
    <property type="protein sequence ID" value="CAG2222397.1"/>
    <property type="molecule type" value="Genomic_DNA"/>
</dbReference>
<sequence>MRVRNQGTSVKCKSALNSYCYDRISRGSTYTGTKTTTISGRTYIDGCASIPCQYGGVCLDKINGYTCACPSGFTGINCERGSKVPVPTIILPLDRTLNEGTPLAEIPCFAEGIPPPEIKWRAVNLVNIQASGLLSCTATNEFGTDSASANIIVEQFEGQSCRTRCENKTTVCRKECKHKHDDVKKRQKCVDKCWKEDGKCKGKCKPGRALLSDFLLDLEDE</sequence>
<organism evidence="9 10">
    <name type="scientific">Mytilus edulis</name>
    <name type="common">Blue mussel</name>
    <dbReference type="NCBI Taxonomy" id="6550"/>
    <lineage>
        <taxon>Eukaryota</taxon>
        <taxon>Metazoa</taxon>
        <taxon>Spiralia</taxon>
        <taxon>Lophotrochozoa</taxon>
        <taxon>Mollusca</taxon>
        <taxon>Bivalvia</taxon>
        <taxon>Autobranchia</taxon>
        <taxon>Pteriomorphia</taxon>
        <taxon>Mytilida</taxon>
        <taxon>Mytiloidea</taxon>
        <taxon>Mytilidae</taxon>
        <taxon>Mytilinae</taxon>
        <taxon>Mytilus</taxon>
    </lineage>
</organism>
<dbReference type="Pfam" id="PF00008">
    <property type="entry name" value="EGF"/>
    <property type="match status" value="1"/>
</dbReference>
<dbReference type="InterPro" id="IPR001881">
    <property type="entry name" value="EGF-like_Ca-bd_dom"/>
</dbReference>
<dbReference type="Gene3D" id="2.10.25.10">
    <property type="entry name" value="Laminin"/>
    <property type="match status" value="1"/>
</dbReference>
<protein>
    <submittedName>
        <fullName evidence="9">Uncharacterized protein</fullName>
    </submittedName>
</protein>
<evidence type="ECO:0000256" key="1">
    <source>
        <dbReference type="ARBA" id="ARBA00022536"/>
    </source>
</evidence>
<dbReference type="PANTHER" id="PTHR12916">
    <property type="entry name" value="CYTOCHROME C OXIDASE POLYPEPTIDE VIC-2"/>
    <property type="match status" value="1"/>
</dbReference>
<evidence type="ECO:0000259" key="8">
    <source>
        <dbReference type="PROSITE" id="PS50835"/>
    </source>
</evidence>
<comment type="caution">
    <text evidence="9">The sequence shown here is derived from an EMBL/GenBank/DDBJ whole genome shotgun (WGS) entry which is preliminary data.</text>
</comment>
<dbReference type="Gene3D" id="2.60.40.10">
    <property type="entry name" value="Immunoglobulins"/>
    <property type="match status" value="1"/>
</dbReference>
<name>A0A8S3SL19_MYTED</name>
<dbReference type="PROSITE" id="PS50835">
    <property type="entry name" value="IG_LIKE"/>
    <property type="match status" value="1"/>
</dbReference>